<proteinExistence type="predicted"/>
<feature type="transmembrane region" description="Helical" evidence="1">
    <location>
        <begin position="753"/>
        <end position="778"/>
    </location>
</feature>
<accession>A0A653DXN6</accession>
<gene>
    <name evidence="3" type="ORF">PMYSY11_0190</name>
</gene>
<keyword evidence="1" id="KW-1133">Transmembrane helix</keyword>
<dbReference type="CDD" id="cd20708">
    <property type="entry name" value="MIX_IV"/>
    <property type="match status" value="1"/>
</dbReference>
<keyword evidence="1" id="KW-0472">Membrane</keyword>
<dbReference type="InterPro" id="IPR046864">
    <property type="entry name" value="VasX_N"/>
</dbReference>
<feature type="transmembrane region" description="Helical" evidence="1">
    <location>
        <begin position="799"/>
        <end position="820"/>
    </location>
</feature>
<dbReference type="EMBL" id="LR215729">
    <property type="protein sequence ID" value="VEV95237.1"/>
    <property type="molecule type" value="Genomic_DNA"/>
</dbReference>
<sequence length="1065" mass="117313">MSSPSLADKSTRDVKSPISLCPARQPDVFIVPARYALSEQPAQHSCFSPATKTASHPMALRRLRVGYLYLWHAQGPLKRYAVAADGRLQLQGLDAPHSELASGSDAGISLKKDKDAWLLYTERPIGAEQYQQLEDPQQRSTHMRKIALPRVARELETEHCPPLTQAEKLLAELMPEVREQAMAQDQQKNAAAHKAGIDQLSKQMMDNPSYETIKPYTDAMLWQAQLDEASAQYPDASEHPIGEWSVVPWDVAGTDAWLQQAKSQAADLWPVFAAVDDDLGVLRDLNFEQVSVNLAEEEWDHNNALKGMVAGFINSLINEDGAELSNQFNYIYRERDLELTPEQGETLLQQRHKLEALMDEETQVNRDMRRALGHSAADARLAEIKQEQEIVMAPVRAFIPADLQNQVQLVIMNYVTTKATNMTDARSGAQVSERVDLVGMQKWISQTAEPHQQRLVDRRSVLLADTEAYLDRHGPTLWYADFDSEEHCTWLSELSLNTLSELCSTGPGTQLAMNLLRAPSVNQPLSMLSSGFSPSLMDLADRAVNVQAALESPTQEAVGKLLSSLVAAGKLTWLSGLGGPNGTDWSQAVSRLSAAFTALQAENLTGAGSSSNLIQRFPPSLRGMLLILRLGSDTVFKAGSLGFHLSGSTGQKLWDWSQYAGKQLQKGLTPVANQIKSLNKFGGLLPLAALLLHVSNVASINKRDQGRENDDVRGLEHAAENFKVGAALSAVIGSAWEATGQVEISKFGMKAPIITLFGFTTGVLATFASITELATLSAEMYKEGAYWTDDHWARLSHDSAVMALMTAQTGLGGYATYMVLIGEWLTKDAIAWFTLRLSPVGWLLLIVEGLYLAWNYFKDSELQLFLEQCCWGNQRRWGNSPEQQSAELQTLVNLLFKPKVIADGHITSRQLGGGGNSIVLGSETDDLQILLPGAEPERTQLYLCLVAVNDRGSATDCTLQWLEKLNSEWMPYHNGMGLSLSGKLPECLNTRYWQVQVLYHSPLALQTGALSTEPEKLVIGGGMGMRYIINGSAVTEHKTNDGPLVIDRFKSQLVNPEKLRPKDAS</sequence>
<name>A0A653DXN6_9PSED</name>
<evidence type="ECO:0000313" key="3">
    <source>
        <dbReference type="EMBL" id="VEV95237.1"/>
    </source>
</evidence>
<evidence type="ECO:0000256" key="1">
    <source>
        <dbReference type="SAM" id="Phobius"/>
    </source>
</evidence>
<organism evidence="3">
    <name type="scientific">Pseudomonas marincola</name>
    <dbReference type="NCBI Taxonomy" id="437900"/>
    <lineage>
        <taxon>Bacteria</taxon>
        <taxon>Pseudomonadati</taxon>
        <taxon>Pseudomonadota</taxon>
        <taxon>Gammaproteobacteria</taxon>
        <taxon>Pseudomonadales</taxon>
        <taxon>Pseudomonadaceae</taxon>
        <taxon>Pseudomonas</taxon>
    </lineage>
</organism>
<reference evidence="3" key="1">
    <citation type="submission" date="2019-02" db="EMBL/GenBank/DDBJ databases">
        <authorList>
            <consortium name="Genoscope - CEA"/>
            <person name="William W."/>
        </authorList>
    </citation>
    <scope>NUCLEOTIDE SEQUENCE [LARGE SCALE GENOMIC DNA]</scope>
    <source>
        <strain evidence="3">YSy11</strain>
    </source>
</reference>
<dbReference type="AlphaFoldDB" id="A0A653DXN6"/>
<feature type="domain" description="Toxin VasX N-terminal region" evidence="2">
    <location>
        <begin position="21"/>
        <end position="153"/>
    </location>
</feature>
<dbReference type="RefSeq" id="WP_150547314.1">
    <property type="nucleotide sequence ID" value="NZ_LR215729.2"/>
</dbReference>
<dbReference type="Pfam" id="PF20249">
    <property type="entry name" value="VasX_N"/>
    <property type="match status" value="1"/>
</dbReference>
<feature type="transmembrane region" description="Helical" evidence="1">
    <location>
        <begin position="840"/>
        <end position="857"/>
    </location>
</feature>
<keyword evidence="1" id="KW-0812">Transmembrane</keyword>
<protein>
    <recommendedName>
        <fullName evidence="2">Toxin VasX N-terminal region domain-containing protein</fullName>
    </recommendedName>
</protein>
<evidence type="ECO:0000259" key="2">
    <source>
        <dbReference type="Pfam" id="PF20249"/>
    </source>
</evidence>